<organism evidence="6 7">
    <name type="scientific">Candidatus Desulfosporosinus infrequens</name>
    <dbReference type="NCBI Taxonomy" id="2043169"/>
    <lineage>
        <taxon>Bacteria</taxon>
        <taxon>Bacillati</taxon>
        <taxon>Bacillota</taxon>
        <taxon>Clostridia</taxon>
        <taxon>Eubacteriales</taxon>
        <taxon>Desulfitobacteriaceae</taxon>
        <taxon>Desulfosporosinus</taxon>
    </lineage>
</organism>
<evidence type="ECO:0000313" key="6">
    <source>
        <dbReference type="EMBL" id="SPF42984.1"/>
    </source>
</evidence>
<feature type="transmembrane region" description="Helical" evidence="5">
    <location>
        <begin position="20"/>
        <end position="41"/>
    </location>
</feature>
<dbReference type="PANTHER" id="PTHR35529">
    <property type="entry name" value="MANGANESE EFFLUX PUMP MNTP-RELATED"/>
    <property type="match status" value="1"/>
</dbReference>
<gene>
    <name evidence="6" type="ORF">SBF1_2700004</name>
</gene>
<evidence type="ECO:0000256" key="4">
    <source>
        <dbReference type="ARBA" id="ARBA00023136"/>
    </source>
</evidence>
<evidence type="ECO:0000256" key="1">
    <source>
        <dbReference type="ARBA" id="ARBA00022475"/>
    </source>
</evidence>
<feature type="transmembrane region" description="Helical" evidence="5">
    <location>
        <begin position="48"/>
        <end position="69"/>
    </location>
</feature>
<evidence type="ECO:0000256" key="5">
    <source>
        <dbReference type="SAM" id="Phobius"/>
    </source>
</evidence>
<dbReference type="AlphaFoldDB" id="A0A2U3KTJ9"/>
<reference evidence="7" key="1">
    <citation type="submission" date="2018-02" db="EMBL/GenBank/DDBJ databases">
        <authorList>
            <person name="Hausmann B."/>
        </authorList>
    </citation>
    <scope>NUCLEOTIDE SEQUENCE [LARGE SCALE GENOMIC DNA]</scope>
    <source>
        <strain evidence="7">Peat soil MAG SbF1</strain>
    </source>
</reference>
<dbReference type="EMBL" id="OMOF01000191">
    <property type="protein sequence ID" value="SPF42984.1"/>
    <property type="molecule type" value="Genomic_DNA"/>
</dbReference>
<feature type="transmembrane region" description="Helical" evidence="5">
    <location>
        <begin position="75"/>
        <end position="95"/>
    </location>
</feature>
<dbReference type="InterPro" id="IPR003810">
    <property type="entry name" value="Mntp/YtaF"/>
</dbReference>
<name>A0A2U3KTJ9_9FIRM</name>
<keyword evidence="1" id="KW-1003">Cell membrane</keyword>
<keyword evidence="3 5" id="KW-1133">Transmembrane helix</keyword>
<dbReference type="OrthoDB" id="1679205at2"/>
<dbReference type="PANTHER" id="PTHR35529:SF2">
    <property type="entry name" value="SPORULATION PROTEIN YTAF-RELATED"/>
    <property type="match status" value="1"/>
</dbReference>
<sequence length="99" mass="10209">MDTLSDSSKADRNANGVISINEAVFLGISLSLNCIVTGLGAGLSGLSLIPVTASVFLFSLLTISIGYALGNRANFLHFGYLSQIISGALLVAIGIHDLI</sequence>
<proteinExistence type="predicted"/>
<dbReference type="Proteomes" id="UP000238916">
    <property type="component" value="Unassembled WGS sequence"/>
</dbReference>
<dbReference type="Pfam" id="PF02659">
    <property type="entry name" value="Mntp"/>
    <property type="match status" value="1"/>
</dbReference>
<protein>
    <submittedName>
        <fullName evidence="6">Membrane protein</fullName>
    </submittedName>
</protein>
<keyword evidence="2 5" id="KW-0812">Transmembrane</keyword>
<keyword evidence="4 5" id="KW-0472">Membrane</keyword>
<evidence type="ECO:0000256" key="2">
    <source>
        <dbReference type="ARBA" id="ARBA00022692"/>
    </source>
</evidence>
<accession>A0A2U3KTJ9</accession>
<evidence type="ECO:0000256" key="3">
    <source>
        <dbReference type="ARBA" id="ARBA00022989"/>
    </source>
</evidence>
<evidence type="ECO:0000313" key="7">
    <source>
        <dbReference type="Proteomes" id="UP000238916"/>
    </source>
</evidence>